<dbReference type="Pfam" id="PF02517">
    <property type="entry name" value="Rce1-like"/>
    <property type="match status" value="1"/>
</dbReference>
<reference evidence="3 4" key="1">
    <citation type="submission" date="2018-03" db="EMBL/GenBank/DDBJ databases">
        <title>Genomic Encyclopedia of Type Strains, Phase III (KMG-III): the genomes of soil and plant-associated and newly described type strains.</title>
        <authorList>
            <person name="Whitman W."/>
        </authorList>
    </citation>
    <scope>NUCLEOTIDE SEQUENCE [LARGE SCALE GENOMIC DNA]</scope>
    <source>
        <strain evidence="3 4">CGMCC 4.7125</strain>
    </source>
</reference>
<protein>
    <submittedName>
        <fullName evidence="3">CAAX prenyl protease-like protein</fullName>
    </submittedName>
</protein>
<dbReference type="GO" id="GO:0080120">
    <property type="term" value="P:CAAX-box protein maturation"/>
    <property type="evidence" value="ECO:0007669"/>
    <property type="project" value="UniProtKB-ARBA"/>
</dbReference>
<feature type="transmembrane region" description="Helical" evidence="1">
    <location>
        <begin position="133"/>
        <end position="154"/>
    </location>
</feature>
<dbReference type="InterPro" id="IPR042150">
    <property type="entry name" value="MmRce1-like"/>
</dbReference>
<evidence type="ECO:0000259" key="2">
    <source>
        <dbReference type="Pfam" id="PF02517"/>
    </source>
</evidence>
<dbReference type="OrthoDB" id="3693644at2"/>
<keyword evidence="4" id="KW-1185">Reference proteome</keyword>
<feature type="transmembrane region" description="Helical" evidence="1">
    <location>
        <begin position="262"/>
        <end position="280"/>
    </location>
</feature>
<evidence type="ECO:0000313" key="4">
    <source>
        <dbReference type="Proteomes" id="UP000238362"/>
    </source>
</evidence>
<organism evidence="3 4">
    <name type="scientific">Prauserella shujinwangii</name>
    <dbReference type="NCBI Taxonomy" id="1453103"/>
    <lineage>
        <taxon>Bacteria</taxon>
        <taxon>Bacillati</taxon>
        <taxon>Actinomycetota</taxon>
        <taxon>Actinomycetes</taxon>
        <taxon>Pseudonocardiales</taxon>
        <taxon>Pseudonocardiaceae</taxon>
        <taxon>Prauserella</taxon>
    </lineage>
</organism>
<sequence length="305" mass="33087">MAGTQSPPWHRLREFAAHRPLASFFVLSFALSWLAWAPYVLSENGLGVIPLSFPVILGSTQLLGVLPGAYAGPLLSAFVLTALIGGRAGLRRWLGRVTRWKVNWRWYVGVLGGVPLALAVTSLPFAGGWSVPAASVLIAYLVGLAFQLVTTGLAEEPGWRDFALPYLQPKYGPLRGTLILGPLWGVWHLPLFFTEWGGWPHFSVVEVLEFCAAATAISVVMTWVFNRTGESLPLAALLHISVNNFFSTAWLPLFPTMDPRDLAHVFLIASAVAAVVTVLATRGRLGYRNPAPVSTPPRGDRLPTG</sequence>
<feature type="transmembrane region" description="Helical" evidence="1">
    <location>
        <begin position="106"/>
        <end position="127"/>
    </location>
</feature>
<comment type="caution">
    <text evidence="3">The sequence shown here is derived from an EMBL/GenBank/DDBJ whole genome shotgun (WGS) entry which is preliminary data.</text>
</comment>
<name>A0A2T0LT62_9PSEU</name>
<keyword evidence="1" id="KW-1133">Transmembrane helix</keyword>
<feature type="transmembrane region" description="Helical" evidence="1">
    <location>
        <begin position="199"/>
        <end position="225"/>
    </location>
</feature>
<dbReference type="PANTHER" id="PTHR35797:SF1">
    <property type="entry name" value="PROTEASE"/>
    <property type="match status" value="1"/>
</dbReference>
<dbReference type="EMBL" id="PVNH01000006">
    <property type="protein sequence ID" value="PRX46919.1"/>
    <property type="molecule type" value="Genomic_DNA"/>
</dbReference>
<keyword evidence="3" id="KW-0378">Hydrolase</keyword>
<evidence type="ECO:0000256" key="1">
    <source>
        <dbReference type="SAM" id="Phobius"/>
    </source>
</evidence>
<keyword evidence="3" id="KW-0645">Protease</keyword>
<dbReference type="RefSeq" id="WP_106179477.1">
    <property type="nucleotide sequence ID" value="NZ_PVNH01000006.1"/>
</dbReference>
<accession>A0A2T0LT62</accession>
<proteinExistence type="predicted"/>
<gene>
    <name evidence="3" type="ORF">B0I33_10616</name>
</gene>
<dbReference type="InterPro" id="IPR003675">
    <property type="entry name" value="Rce1/LyrA-like_dom"/>
</dbReference>
<dbReference type="GO" id="GO:0006508">
    <property type="term" value="P:proteolysis"/>
    <property type="evidence" value="ECO:0007669"/>
    <property type="project" value="UniProtKB-KW"/>
</dbReference>
<dbReference type="GO" id="GO:0004175">
    <property type="term" value="F:endopeptidase activity"/>
    <property type="evidence" value="ECO:0007669"/>
    <property type="project" value="UniProtKB-ARBA"/>
</dbReference>
<keyword evidence="1" id="KW-0472">Membrane</keyword>
<feature type="transmembrane region" description="Helical" evidence="1">
    <location>
        <begin position="61"/>
        <end position="85"/>
    </location>
</feature>
<dbReference type="PANTHER" id="PTHR35797">
    <property type="entry name" value="PROTEASE-RELATED"/>
    <property type="match status" value="1"/>
</dbReference>
<evidence type="ECO:0000313" key="3">
    <source>
        <dbReference type="EMBL" id="PRX46919.1"/>
    </source>
</evidence>
<dbReference type="AlphaFoldDB" id="A0A2T0LT62"/>
<feature type="transmembrane region" description="Helical" evidence="1">
    <location>
        <begin position="174"/>
        <end position="193"/>
    </location>
</feature>
<feature type="transmembrane region" description="Helical" evidence="1">
    <location>
        <begin position="21"/>
        <end position="41"/>
    </location>
</feature>
<dbReference type="Proteomes" id="UP000238362">
    <property type="component" value="Unassembled WGS sequence"/>
</dbReference>
<feature type="transmembrane region" description="Helical" evidence="1">
    <location>
        <begin position="232"/>
        <end position="250"/>
    </location>
</feature>
<keyword evidence="1" id="KW-0812">Transmembrane</keyword>
<feature type="domain" description="CAAX prenyl protease 2/Lysostaphin resistance protein A-like" evidence="2">
    <location>
        <begin position="141"/>
        <end position="243"/>
    </location>
</feature>